<dbReference type="Gene3D" id="3.30.310.50">
    <property type="entry name" value="Alpha-D-phosphohexomutase, C-terminal domain"/>
    <property type="match status" value="1"/>
</dbReference>
<dbReference type="EMBL" id="LAXI01000004">
    <property type="protein sequence ID" value="KRS18207.1"/>
    <property type="molecule type" value="Genomic_DNA"/>
</dbReference>
<evidence type="ECO:0000313" key="1">
    <source>
        <dbReference type="EMBL" id="KRS18207.1"/>
    </source>
</evidence>
<reference evidence="2 4" key="2">
    <citation type="submission" date="2018-08" db="EMBL/GenBank/DDBJ databases">
        <title>Genetic Globetrotter - A new plasmid hitch-hiking vast phylogenetic and geographic distances.</title>
        <authorList>
            <person name="Vollmers J."/>
            <person name="Petersen J."/>
        </authorList>
    </citation>
    <scope>NUCLEOTIDE SEQUENCE [LARGE SCALE GENOMIC DNA]</scope>
    <source>
        <strain evidence="2 4">DSM 26383</strain>
    </source>
</reference>
<dbReference type="AlphaFoldDB" id="A0A0T5PB80"/>
<dbReference type="PIRSF" id="PIRSF028291">
    <property type="entry name" value="UCP028291"/>
    <property type="match status" value="1"/>
</dbReference>
<dbReference type="OrthoDB" id="9806511at2"/>
<reference evidence="1 3" key="1">
    <citation type="submission" date="2015-04" db="EMBL/GenBank/DDBJ databases">
        <title>The draft genome sequence of Roseovarius indicus B108T.</title>
        <authorList>
            <person name="Li G."/>
            <person name="Lai Q."/>
            <person name="Shao Z."/>
            <person name="Yan P."/>
        </authorList>
    </citation>
    <scope>NUCLEOTIDE SEQUENCE [LARGE SCALE GENOMIC DNA]</scope>
    <source>
        <strain evidence="1 3">B108</strain>
    </source>
</reference>
<evidence type="ECO:0000313" key="2">
    <source>
        <dbReference type="EMBL" id="QEW26962.1"/>
    </source>
</evidence>
<dbReference type="Proteomes" id="UP000325785">
    <property type="component" value="Chromosome"/>
</dbReference>
<dbReference type="PATRIC" id="fig|540747.5.peg.4519"/>
<dbReference type="STRING" id="540747.SAMN04488031_101575"/>
<dbReference type="EMBL" id="CP031598">
    <property type="protein sequence ID" value="QEW26962.1"/>
    <property type="molecule type" value="Genomic_DNA"/>
</dbReference>
<sequence length="99" mass="11275">MTETLKAETGTFQTEHARKYLQQLCKHFAHKIEVEYDAEKGAAALPPGPAELHATDSDLTVRITGKDDEALKVARYIIDSHLERFAFRENFETMDWHAA</sequence>
<dbReference type="RefSeq" id="WP_057815331.1">
    <property type="nucleotide sequence ID" value="NZ_CP031598.1"/>
</dbReference>
<organism evidence="1 3">
    <name type="scientific">Roseovarius indicus</name>
    <dbReference type="NCBI Taxonomy" id="540747"/>
    <lineage>
        <taxon>Bacteria</taxon>
        <taxon>Pseudomonadati</taxon>
        <taxon>Pseudomonadota</taxon>
        <taxon>Alphaproteobacteria</taxon>
        <taxon>Rhodobacterales</taxon>
        <taxon>Roseobacteraceae</taxon>
        <taxon>Roseovarius</taxon>
    </lineage>
</organism>
<dbReference type="Pfam" id="PF09981">
    <property type="entry name" value="DUF2218"/>
    <property type="match status" value="1"/>
</dbReference>
<protein>
    <submittedName>
        <fullName evidence="1">2,4-dihydroxyhept-2-ene-1,7-dioic acid aldolase</fullName>
    </submittedName>
</protein>
<evidence type="ECO:0000313" key="4">
    <source>
        <dbReference type="Proteomes" id="UP000325785"/>
    </source>
</evidence>
<evidence type="ECO:0000313" key="3">
    <source>
        <dbReference type="Proteomes" id="UP000051401"/>
    </source>
</evidence>
<keyword evidence="3" id="KW-1185">Reference proteome</keyword>
<name>A0A0T5PB80_9RHOB</name>
<dbReference type="Proteomes" id="UP000051401">
    <property type="component" value="Unassembled WGS sequence"/>
</dbReference>
<gene>
    <name evidence="2" type="ORF">RIdsm_02770</name>
    <name evidence="1" type="ORF">XM52_08640</name>
</gene>
<proteinExistence type="predicted"/>
<dbReference type="KEGG" id="rid:RIdsm_02770"/>
<dbReference type="InterPro" id="IPR014543">
    <property type="entry name" value="UCP028291"/>
</dbReference>
<accession>A0A0T5PB80</accession>